<evidence type="ECO:0000313" key="2">
    <source>
        <dbReference type="Proteomes" id="UP000054485"/>
    </source>
</evidence>
<dbReference type="SUPFAM" id="SSF56112">
    <property type="entry name" value="Protein kinase-like (PK-like)"/>
    <property type="match status" value="1"/>
</dbReference>
<keyword evidence="2" id="KW-1185">Reference proteome</keyword>
<dbReference type="HOGENOM" id="CLU_1901339_0_0_1"/>
<reference evidence="1 2" key="1">
    <citation type="submission" date="2014-04" db="EMBL/GenBank/DDBJ databases">
        <authorList>
            <consortium name="DOE Joint Genome Institute"/>
            <person name="Kuo A."/>
            <person name="Ruytinx J."/>
            <person name="Rineau F."/>
            <person name="Colpaert J."/>
            <person name="Kohler A."/>
            <person name="Nagy L.G."/>
            <person name="Floudas D."/>
            <person name="Copeland A."/>
            <person name="Barry K.W."/>
            <person name="Cichocki N."/>
            <person name="Veneault-Fourrey C."/>
            <person name="LaButti K."/>
            <person name="Lindquist E.A."/>
            <person name="Lipzen A."/>
            <person name="Lundell T."/>
            <person name="Morin E."/>
            <person name="Murat C."/>
            <person name="Sun H."/>
            <person name="Tunlid A."/>
            <person name="Henrissat B."/>
            <person name="Grigoriev I.V."/>
            <person name="Hibbett D.S."/>
            <person name="Martin F."/>
            <person name="Nordberg H.P."/>
            <person name="Cantor M.N."/>
            <person name="Hua S.X."/>
        </authorList>
    </citation>
    <scope>NUCLEOTIDE SEQUENCE [LARGE SCALE GENOMIC DNA]</scope>
    <source>
        <strain evidence="1 2">UH-Slu-Lm8-n1</strain>
    </source>
</reference>
<accession>A0A0D0A0B4</accession>
<sequence>MHSSAIYNAPDAMSMNTSTADFSGCPDVPVYPPTPTHSGIAVAPQHSPVPKFRVLRVLGMGGFADAMLAQSMEQNRLLCLKVFQKDQLKEIEEVILDELAVYKRVGSSMRCPARHFLMGLELSFQTKTDICFAM</sequence>
<evidence type="ECO:0000313" key="1">
    <source>
        <dbReference type="EMBL" id="KIK31609.1"/>
    </source>
</evidence>
<dbReference type="AlphaFoldDB" id="A0A0D0A0B4"/>
<dbReference type="InterPro" id="IPR011009">
    <property type="entry name" value="Kinase-like_dom_sf"/>
</dbReference>
<dbReference type="InParanoid" id="A0A0D0A0B4"/>
<reference evidence="2" key="2">
    <citation type="submission" date="2015-01" db="EMBL/GenBank/DDBJ databases">
        <title>Evolutionary Origins and Diversification of the Mycorrhizal Mutualists.</title>
        <authorList>
            <consortium name="DOE Joint Genome Institute"/>
            <consortium name="Mycorrhizal Genomics Consortium"/>
            <person name="Kohler A."/>
            <person name="Kuo A."/>
            <person name="Nagy L.G."/>
            <person name="Floudas D."/>
            <person name="Copeland A."/>
            <person name="Barry K.W."/>
            <person name="Cichocki N."/>
            <person name="Veneault-Fourrey C."/>
            <person name="LaButti K."/>
            <person name="Lindquist E.A."/>
            <person name="Lipzen A."/>
            <person name="Lundell T."/>
            <person name="Morin E."/>
            <person name="Murat C."/>
            <person name="Riley R."/>
            <person name="Ohm R."/>
            <person name="Sun H."/>
            <person name="Tunlid A."/>
            <person name="Henrissat B."/>
            <person name="Grigoriev I.V."/>
            <person name="Hibbett D.S."/>
            <person name="Martin F."/>
        </authorList>
    </citation>
    <scope>NUCLEOTIDE SEQUENCE [LARGE SCALE GENOMIC DNA]</scope>
    <source>
        <strain evidence="2">UH-Slu-Lm8-n1</strain>
    </source>
</reference>
<dbReference type="EMBL" id="KN836829">
    <property type="protein sequence ID" value="KIK31609.1"/>
    <property type="molecule type" value="Genomic_DNA"/>
</dbReference>
<dbReference type="STRING" id="930992.A0A0D0A0B4"/>
<protein>
    <recommendedName>
        <fullName evidence="3">Non-specific serine/threonine protein kinase</fullName>
    </recommendedName>
</protein>
<gene>
    <name evidence="1" type="ORF">CY34DRAFT_19753</name>
</gene>
<name>A0A0D0A0B4_9AGAM</name>
<organism evidence="1 2">
    <name type="scientific">Suillus luteus UH-Slu-Lm8-n1</name>
    <dbReference type="NCBI Taxonomy" id="930992"/>
    <lineage>
        <taxon>Eukaryota</taxon>
        <taxon>Fungi</taxon>
        <taxon>Dikarya</taxon>
        <taxon>Basidiomycota</taxon>
        <taxon>Agaricomycotina</taxon>
        <taxon>Agaricomycetes</taxon>
        <taxon>Agaricomycetidae</taxon>
        <taxon>Boletales</taxon>
        <taxon>Suillineae</taxon>
        <taxon>Suillaceae</taxon>
        <taxon>Suillus</taxon>
    </lineage>
</organism>
<dbReference type="Gene3D" id="3.30.200.20">
    <property type="entry name" value="Phosphorylase Kinase, domain 1"/>
    <property type="match status" value="1"/>
</dbReference>
<dbReference type="Proteomes" id="UP000054485">
    <property type="component" value="Unassembled WGS sequence"/>
</dbReference>
<feature type="non-terminal residue" evidence="1">
    <location>
        <position position="134"/>
    </location>
</feature>
<evidence type="ECO:0008006" key="3">
    <source>
        <dbReference type="Google" id="ProtNLM"/>
    </source>
</evidence>
<proteinExistence type="predicted"/>